<accession>A0A1E1LF54</accession>
<gene>
    <name evidence="2" type="ORF">RCO7_04044</name>
</gene>
<feature type="region of interest" description="Disordered" evidence="1">
    <location>
        <begin position="1"/>
        <end position="42"/>
    </location>
</feature>
<dbReference type="STRING" id="914237.A0A1E1LF54"/>
<evidence type="ECO:0000313" key="3">
    <source>
        <dbReference type="Proteomes" id="UP000178129"/>
    </source>
</evidence>
<name>A0A1E1LF54_9HELO</name>
<organism evidence="2 3">
    <name type="scientific">Rhynchosporium graminicola</name>
    <dbReference type="NCBI Taxonomy" id="2792576"/>
    <lineage>
        <taxon>Eukaryota</taxon>
        <taxon>Fungi</taxon>
        <taxon>Dikarya</taxon>
        <taxon>Ascomycota</taxon>
        <taxon>Pezizomycotina</taxon>
        <taxon>Leotiomycetes</taxon>
        <taxon>Helotiales</taxon>
        <taxon>Ploettnerulaceae</taxon>
        <taxon>Rhynchosporium</taxon>
    </lineage>
</organism>
<protein>
    <submittedName>
        <fullName evidence="2">Uncharacterized protein</fullName>
    </submittedName>
</protein>
<dbReference type="InParanoid" id="A0A1E1LF54"/>
<feature type="compositionally biased region" description="Polar residues" evidence="1">
    <location>
        <begin position="1"/>
        <end position="24"/>
    </location>
</feature>
<reference evidence="3" key="1">
    <citation type="submission" date="2016-03" db="EMBL/GenBank/DDBJ databases">
        <authorList>
            <person name="Ploux O."/>
        </authorList>
    </citation>
    <scope>NUCLEOTIDE SEQUENCE [LARGE SCALE GENOMIC DNA]</scope>
    <source>
        <strain evidence="3">UK7</strain>
    </source>
</reference>
<evidence type="ECO:0000256" key="1">
    <source>
        <dbReference type="SAM" id="MobiDB-lite"/>
    </source>
</evidence>
<keyword evidence="3" id="KW-1185">Reference proteome</keyword>
<proteinExistence type="predicted"/>
<evidence type="ECO:0000313" key="2">
    <source>
        <dbReference type="EMBL" id="CZT09168.1"/>
    </source>
</evidence>
<dbReference type="AlphaFoldDB" id="A0A1E1LF54"/>
<dbReference type="EMBL" id="FJUW01000049">
    <property type="protein sequence ID" value="CZT09168.1"/>
    <property type="molecule type" value="Genomic_DNA"/>
</dbReference>
<dbReference type="Proteomes" id="UP000178129">
    <property type="component" value="Unassembled WGS sequence"/>
</dbReference>
<comment type="caution">
    <text evidence="2">The sequence shown here is derived from an EMBL/GenBank/DDBJ whole genome shotgun (WGS) entry which is preliminary data.</text>
</comment>
<sequence>MDVYWNTPSGDSSETLKSDSQSSMVPAKRDESSATKRGRKGHAKSRTGCKICKRARIKYDFLLYAMLALAAADISAKGDEQQLRVTAMAYRVKSIESLNRAIESGIQTFIQGNAMLATCFALLFQSVFIQDGLGEYMSFIRGTLAIGTKMGYSQMKFLFVKAFGDEQLELIGPALSLTPLVHPDISRAACKSLEKFGFMCEKASEALLYGKLLCMARNLVTSSQDAYMELRNYDGLFMFLSQEDFVNFIDPANIVGRLIQAHFVSVQLIMTPITNSELMPRQVVESEKEPNILGKPSPVSPTAGWLRYLHSDIPSHMVEYFQWTLWVEQQVQNSKLYTGVYN</sequence>